<gene>
    <name evidence="7" type="ORF">GYMLUDRAFT_261301</name>
</gene>
<keyword evidence="6" id="KW-0408">Iron</keyword>
<dbReference type="InterPro" id="IPR002403">
    <property type="entry name" value="Cyt_P450_E_grp-IV"/>
</dbReference>
<dbReference type="Gene3D" id="1.10.630.10">
    <property type="entry name" value="Cytochrome P450"/>
    <property type="match status" value="1"/>
</dbReference>
<dbReference type="PRINTS" id="PR00465">
    <property type="entry name" value="EP450IV"/>
</dbReference>
<comment type="similarity">
    <text evidence="3">Belongs to the cytochrome P450 family.</text>
</comment>
<evidence type="ECO:0008006" key="9">
    <source>
        <dbReference type="Google" id="ProtNLM"/>
    </source>
</evidence>
<evidence type="ECO:0000313" key="8">
    <source>
        <dbReference type="Proteomes" id="UP000053593"/>
    </source>
</evidence>
<evidence type="ECO:0000256" key="2">
    <source>
        <dbReference type="ARBA" id="ARBA00005179"/>
    </source>
</evidence>
<sequence>MVCFTVRYCKLVDQFVGLLRKHYSSPDSGTKISIAYRSLTTDIITDYCFANSFNTLVDPNFSHPVVQQTRDGIKRMWIQVYFPFIVDVIRSLPEKFVLWLVPYFASFVDVKARFEQQIDSIIGDPDTLSTTEHETIYHNLLAPKDPQLRPSRTSLVHEAFLLVSAGSDTVGHACTVGTYFALQDHSISGRLAEELRKAWADEDIPMSFTALEKLPYLTAFAKEALRMSIGIIHPLPRIVGDETPHIGGSKIPAGTTVGMSQYFMHMNPEVFSDPYTFNPDRWLVEDTDEMMLHFVPFSKGPRQWYANTDLDNENVDQKVFSLGLNLAWCELYLILGNVFRRLDLCLVGENEEVDLKLGKVPDYFVPVWEKSEYEAFSLAVELNTSTVAKNSSEALQAPQAVRWQAYSRGPILRTFGMHKSFYLVDNHVADLMRFTPE</sequence>
<evidence type="ECO:0000313" key="7">
    <source>
        <dbReference type="EMBL" id="KIK60729.1"/>
    </source>
</evidence>
<evidence type="ECO:0000256" key="4">
    <source>
        <dbReference type="ARBA" id="ARBA00022723"/>
    </source>
</evidence>
<dbReference type="GO" id="GO:0005506">
    <property type="term" value="F:iron ion binding"/>
    <property type="evidence" value="ECO:0007669"/>
    <property type="project" value="InterPro"/>
</dbReference>
<evidence type="ECO:0000256" key="1">
    <source>
        <dbReference type="ARBA" id="ARBA00001971"/>
    </source>
</evidence>
<dbReference type="PANTHER" id="PTHR24305:SF157">
    <property type="entry name" value="N-ACETYLTRYPTOPHAN 6-HYDROXYLASE IVOC-RELATED"/>
    <property type="match status" value="1"/>
</dbReference>
<evidence type="ECO:0000256" key="3">
    <source>
        <dbReference type="ARBA" id="ARBA00010617"/>
    </source>
</evidence>
<dbReference type="InterPro" id="IPR050121">
    <property type="entry name" value="Cytochrome_P450_monoxygenase"/>
</dbReference>
<organism evidence="7 8">
    <name type="scientific">Collybiopsis luxurians FD-317 M1</name>
    <dbReference type="NCBI Taxonomy" id="944289"/>
    <lineage>
        <taxon>Eukaryota</taxon>
        <taxon>Fungi</taxon>
        <taxon>Dikarya</taxon>
        <taxon>Basidiomycota</taxon>
        <taxon>Agaricomycotina</taxon>
        <taxon>Agaricomycetes</taxon>
        <taxon>Agaricomycetidae</taxon>
        <taxon>Agaricales</taxon>
        <taxon>Marasmiineae</taxon>
        <taxon>Omphalotaceae</taxon>
        <taxon>Collybiopsis</taxon>
        <taxon>Collybiopsis luxurians</taxon>
    </lineage>
</organism>
<dbReference type="Proteomes" id="UP000053593">
    <property type="component" value="Unassembled WGS sequence"/>
</dbReference>
<dbReference type="InterPro" id="IPR036396">
    <property type="entry name" value="Cyt_P450_sf"/>
</dbReference>
<dbReference type="GO" id="GO:0020037">
    <property type="term" value="F:heme binding"/>
    <property type="evidence" value="ECO:0007669"/>
    <property type="project" value="InterPro"/>
</dbReference>
<dbReference type="AlphaFoldDB" id="A0A0D0CE12"/>
<keyword evidence="5" id="KW-0560">Oxidoreductase</keyword>
<dbReference type="GO" id="GO:0016705">
    <property type="term" value="F:oxidoreductase activity, acting on paired donors, with incorporation or reduction of molecular oxygen"/>
    <property type="evidence" value="ECO:0007669"/>
    <property type="project" value="InterPro"/>
</dbReference>
<keyword evidence="8" id="KW-1185">Reference proteome</keyword>
<evidence type="ECO:0000256" key="5">
    <source>
        <dbReference type="ARBA" id="ARBA00023002"/>
    </source>
</evidence>
<comment type="pathway">
    <text evidence="2">Secondary metabolite biosynthesis.</text>
</comment>
<name>A0A0D0CE12_9AGAR</name>
<protein>
    <recommendedName>
        <fullName evidence="9">Cytochrome P450</fullName>
    </recommendedName>
</protein>
<accession>A0A0D0CE12</accession>
<dbReference type="CDD" id="cd11062">
    <property type="entry name" value="CYP58-like"/>
    <property type="match status" value="1"/>
</dbReference>
<proteinExistence type="inferred from homology"/>
<dbReference type="Pfam" id="PF00067">
    <property type="entry name" value="p450"/>
    <property type="match status" value="1"/>
</dbReference>
<evidence type="ECO:0000256" key="6">
    <source>
        <dbReference type="ARBA" id="ARBA00023004"/>
    </source>
</evidence>
<dbReference type="GO" id="GO:0004497">
    <property type="term" value="F:monooxygenase activity"/>
    <property type="evidence" value="ECO:0007669"/>
    <property type="project" value="InterPro"/>
</dbReference>
<dbReference type="OrthoDB" id="1470350at2759"/>
<dbReference type="HOGENOM" id="CLU_001570_14_4_1"/>
<dbReference type="SUPFAM" id="SSF48264">
    <property type="entry name" value="Cytochrome P450"/>
    <property type="match status" value="1"/>
</dbReference>
<dbReference type="EMBL" id="KN834774">
    <property type="protein sequence ID" value="KIK60729.1"/>
    <property type="molecule type" value="Genomic_DNA"/>
</dbReference>
<keyword evidence="4" id="KW-0479">Metal-binding</keyword>
<comment type="cofactor">
    <cofactor evidence="1">
        <name>heme</name>
        <dbReference type="ChEBI" id="CHEBI:30413"/>
    </cofactor>
</comment>
<reference evidence="7 8" key="1">
    <citation type="submission" date="2014-04" db="EMBL/GenBank/DDBJ databases">
        <title>Evolutionary Origins and Diversification of the Mycorrhizal Mutualists.</title>
        <authorList>
            <consortium name="DOE Joint Genome Institute"/>
            <consortium name="Mycorrhizal Genomics Consortium"/>
            <person name="Kohler A."/>
            <person name="Kuo A."/>
            <person name="Nagy L.G."/>
            <person name="Floudas D."/>
            <person name="Copeland A."/>
            <person name="Barry K.W."/>
            <person name="Cichocki N."/>
            <person name="Veneault-Fourrey C."/>
            <person name="LaButti K."/>
            <person name="Lindquist E.A."/>
            <person name="Lipzen A."/>
            <person name="Lundell T."/>
            <person name="Morin E."/>
            <person name="Murat C."/>
            <person name="Riley R."/>
            <person name="Ohm R."/>
            <person name="Sun H."/>
            <person name="Tunlid A."/>
            <person name="Henrissat B."/>
            <person name="Grigoriev I.V."/>
            <person name="Hibbett D.S."/>
            <person name="Martin F."/>
        </authorList>
    </citation>
    <scope>NUCLEOTIDE SEQUENCE [LARGE SCALE GENOMIC DNA]</scope>
    <source>
        <strain evidence="7 8">FD-317 M1</strain>
    </source>
</reference>
<dbReference type="PANTHER" id="PTHR24305">
    <property type="entry name" value="CYTOCHROME P450"/>
    <property type="match status" value="1"/>
</dbReference>
<dbReference type="InterPro" id="IPR001128">
    <property type="entry name" value="Cyt_P450"/>
</dbReference>